<reference evidence="11" key="1">
    <citation type="submission" date="2020-10" db="EMBL/GenBank/DDBJ databases">
        <authorList>
            <person name="Han B."/>
            <person name="Lu T."/>
            <person name="Zhao Q."/>
            <person name="Huang X."/>
            <person name="Zhao Y."/>
        </authorList>
    </citation>
    <scope>NUCLEOTIDE SEQUENCE</scope>
</reference>
<dbReference type="PROSITE" id="PS50067">
    <property type="entry name" value="KINESIN_MOTOR_2"/>
    <property type="match status" value="1"/>
</dbReference>
<dbReference type="SUPFAM" id="SSF52540">
    <property type="entry name" value="P-loop containing nucleoside triphosphate hydrolases"/>
    <property type="match status" value="1"/>
</dbReference>
<feature type="coiled-coil region" evidence="8">
    <location>
        <begin position="197"/>
        <end position="389"/>
    </location>
</feature>
<keyword evidence="5 6" id="KW-0505">Motor protein</keyword>
<dbReference type="AlphaFoldDB" id="A0A811QZY1"/>
<evidence type="ECO:0000256" key="3">
    <source>
        <dbReference type="ARBA" id="ARBA00022741"/>
    </source>
</evidence>
<dbReference type="GO" id="GO:0005524">
    <property type="term" value="F:ATP binding"/>
    <property type="evidence" value="ECO:0007669"/>
    <property type="project" value="UniProtKB-UniRule"/>
</dbReference>
<dbReference type="InterPro" id="IPR027640">
    <property type="entry name" value="Kinesin-like_fam"/>
</dbReference>
<dbReference type="CDD" id="cd01366">
    <property type="entry name" value="KISc_C_terminal"/>
    <property type="match status" value="1"/>
</dbReference>
<dbReference type="InterPro" id="IPR027417">
    <property type="entry name" value="P-loop_NTPase"/>
</dbReference>
<dbReference type="GO" id="GO:0008017">
    <property type="term" value="F:microtubule binding"/>
    <property type="evidence" value="ECO:0007669"/>
    <property type="project" value="InterPro"/>
</dbReference>
<evidence type="ECO:0000256" key="7">
    <source>
        <dbReference type="RuleBase" id="RU000394"/>
    </source>
</evidence>
<keyword evidence="2 7" id="KW-0493">Microtubule</keyword>
<comment type="similarity">
    <text evidence="1">Belongs to the TRAFAC class myosin-kinesin ATPase superfamily. Kinesin family. KIN-14 subfamily.</text>
</comment>
<accession>A0A811QZY1</accession>
<dbReference type="GO" id="GO:0003777">
    <property type="term" value="F:microtubule motor activity"/>
    <property type="evidence" value="ECO:0007669"/>
    <property type="project" value="InterPro"/>
</dbReference>
<dbReference type="Pfam" id="PF00225">
    <property type="entry name" value="Kinesin"/>
    <property type="match status" value="1"/>
</dbReference>
<keyword evidence="8" id="KW-0175">Coiled coil</keyword>
<dbReference type="FunFam" id="3.40.850.10:FF:000048">
    <property type="entry name" value="Kinesin-like protein"/>
    <property type="match status" value="1"/>
</dbReference>
<dbReference type="InterPro" id="IPR019821">
    <property type="entry name" value="Kinesin_motor_CS"/>
</dbReference>
<dbReference type="SMART" id="SM00129">
    <property type="entry name" value="KISc"/>
    <property type="match status" value="1"/>
</dbReference>
<feature type="region of interest" description="Disordered" evidence="9">
    <location>
        <begin position="1"/>
        <end position="33"/>
    </location>
</feature>
<sequence>MGYRSTPRRNVLSALNNGEANGGTPSVPADGGGASVAEVAPVIEFSGREDVERLLAEKMKGKSKNDFKGRVDQMSDYIKKLRACIRWYMELEDGYLAEQEKLRGAMDSENNRHTELESQLSNAIEELKATNLDLTRRCESLEESFNKEKSEKQIAVESYLKENQERESAESSRDVLTVDLERVTHDAKRFSEQLKMVQDTNKRLQEYNTSLQQYNSNLQADASKSGETISKLQKEKSAMMETMAILRESNSSMGNQLESSRVSQQEAIRVKEKLMKEVECLIVELKQVRDDRDHLVIQLNSLNIELGNYKEKIGKTSKECESFRKKISDLEETCNTQQEQIQIFQKQLAVATEKLKLADVTVIEAMTGYEEQKEKIKYLEERLAQAECQIVEGDELRKKLHNTILELKGNIRVFCRVRPLLQFDGDSNGPEGASISFPTSIESAGRGIDLINQGQKLSFSYDKVFDHHASQEDVFVEISQLVQSALDGYKVCIFAYGQTGSGKTYTMMGKPGIDQKGIIPRSLEQIFKTSRFLESQGWNYSMQASMLEIYNETIRDLLAPGRSNGFEMMSNKQYTIKHDPHGNTTVSELTIIDVFGIADVTSLLEKASQSRSVGRTQMNEQSSRSHFVFTLKISGSNKNTGQHVQGVLNLIDLAGSERLAKSGSTGYRLKETQSINKSLSALSDVIFAIAKGDDHVPFRNSKLTYLLQPCLGGDSKALMFVNISPDASSVGETICSLRFASRVNACEIGIPRRQTQARPIDSRLSYG</sequence>
<dbReference type="PANTHER" id="PTHR47972:SF45">
    <property type="entry name" value="PROTEIN CLARET SEGREGATIONAL"/>
    <property type="match status" value="1"/>
</dbReference>
<dbReference type="OrthoDB" id="3176171at2759"/>
<comment type="caution">
    <text evidence="11">The sequence shown here is derived from an EMBL/GenBank/DDBJ whole genome shotgun (WGS) entry which is preliminary data.</text>
</comment>
<evidence type="ECO:0000256" key="9">
    <source>
        <dbReference type="SAM" id="MobiDB-lite"/>
    </source>
</evidence>
<evidence type="ECO:0000256" key="1">
    <source>
        <dbReference type="ARBA" id="ARBA00010899"/>
    </source>
</evidence>
<gene>
    <name evidence="11" type="ORF">NCGR_LOCUS45520</name>
</gene>
<organism evidence="11 12">
    <name type="scientific">Miscanthus lutarioriparius</name>
    <dbReference type="NCBI Taxonomy" id="422564"/>
    <lineage>
        <taxon>Eukaryota</taxon>
        <taxon>Viridiplantae</taxon>
        <taxon>Streptophyta</taxon>
        <taxon>Embryophyta</taxon>
        <taxon>Tracheophyta</taxon>
        <taxon>Spermatophyta</taxon>
        <taxon>Magnoliopsida</taxon>
        <taxon>Liliopsida</taxon>
        <taxon>Poales</taxon>
        <taxon>Poaceae</taxon>
        <taxon>PACMAD clade</taxon>
        <taxon>Panicoideae</taxon>
        <taxon>Andropogonodae</taxon>
        <taxon>Andropogoneae</taxon>
        <taxon>Saccharinae</taxon>
        <taxon>Miscanthus</taxon>
    </lineage>
</organism>
<dbReference type="PROSITE" id="PS00411">
    <property type="entry name" value="KINESIN_MOTOR_1"/>
    <property type="match status" value="1"/>
</dbReference>
<name>A0A811QZY1_9POAL</name>
<keyword evidence="4 6" id="KW-0067">ATP-binding</keyword>
<dbReference type="Gene3D" id="3.40.850.10">
    <property type="entry name" value="Kinesin motor domain"/>
    <property type="match status" value="1"/>
</dbReference>
<evidence type="ECO:0000313" key="11">
    <source>
        <dbReference type="EMBL" id="CAD6262142.1"/>
    </source>
</evidence>
<dbReference type="Gene3D" id="1.20.5.170">
    <property type="match status" value="1"/>
</dbReference>
<evidence type="ECO:0000259" key="10">
    <source>
        <dbReference type="PROSITE" id="PS50067"/>
    </source>
</evidence>
<dbReference type="GO" id="GO:0007018">
    <property type="term" value="P:microtubule-based movement"/>
    <property type="evidence" value="ECO:0007669"/>
    <property type="project" value="InterPro"/>
</dbReference>
<dbReference type="GO" id="GO:0005874">
    <property type="term" value="C:microtubule"/>
    <property type="evidence" value="ECO:0007669"/>
    <property type="project" value="UniProtKB-KW"/>
</dbReference>
<feature type="binding site" evidence="6">
    <location>
        <begin position="497"/>
        <end position="504"/>
    </location>
    <ligand>
        <name>ATP</name>
        <dbReference type="ChEBI" id="CHEBI:30616"/>
    </ligand>
</feature>
<dbReference type="PRINTS" id="PR00380">
    <property type="entry name" value="KINESINHEAVY"/>
</dbReference>
<evidence type="ECO:0000313" key="12">
    <source>
        <dbReference type="Proteomes" id="UP000604825"/>
    </source>
</evidence>
<evidence type="ECO:0000256" key="4">
    <source>
        <dbReference type="ARBA" id="ARBA00022840"/>
    </source>
</evidence>
<keyword evidence="3 6" id="KW-0547">Nucleotide-binding</keyword>
<evidence type="ECO:0000256" key="8">
    <source>
        <dbReference type="SAM" id="Coils"/>
    </source>
</evidence>
<dbReference type="PANTHER" id="PTHR47972">
    <property type="entry name" value="KINESIN-LIKE PROTEIN KLP-3"/>
    <property type="match status" value="1"/>
</dbReference>
<dbReference type="Proteomes" id="UP000604825">
    <property type="component" value="Unassembled WGS sequence"/>
</dbReference>
<feature type="coiled-coil region" evidence="8">
    <location>
        <begin position="99"/>
        <end position="151"/>
    </location>
</feature>
<feature type="domain" description="Kinesin motor" evidence="10">
    <location>
        <begin position="410"/>
        <end position="746"/>
    </location>
</feature>
<proteinExistence type="inferred from homology"/>
<evidence type="ECO:0000256" key="5">
    <source>
        <dbReference type="ARBA" id="ARBA00023175"/>
    </source>
</evidence>
<protein>
    <recommendedName>
        <fullName evidence="7">Kinesin-like protein</fullName>
    </recommendedName>
</protein>
<evidence type="ECO:0000256" key="2">
    <source>
        <dbReference type="ARBA" id="ARBA00022701"/>
    </source>
</evidence>
<dbReference type="InterPro" id="IPR036961">
    <property type="entry name" value="Kinesin_motor_dom_sf"/>
</dbReference>
<dbReference type="InterPro" id="IPR001752">
    <property type="entry name" value="Kinesin_motor_dom"/>
</dbReference>
<keyword evidence="12" id="KW-1185">Reference proteome</keyword>
<dbReference type="EMBL" id="CAJGYO010000012">
    <property type="protein sequence ID" value="CAD6262142.1"/>
    <property type="molecule type" value="Genomic_DNA"/>
</dbReference>
<evidence type="ECO:0000256" key="6">
    <source>
        <dbReference type="PROSITE-ProRule" id="PRU00283"/>
    </source>
</evidence>